<evidence type="ECO:0000259" key="5">
    <source>
        <dbReference type="Pfam" id="PF00496"/>
    </source>
</evidence>
<gene>
    <name evidence="6" type="ORF">OH818_25260</name>
</gene>
<sequence>MFSGDFGEMTAEDVKFSFERALEHDSPVKSDWGPLEGVEVTGKYTGVISFREPFEPVWLVTFPFGVGHIVSKKAVMQATQGGDFKMNPPAFSGPYMLDEWVPNQHIRLKRNPAWTGEAPGYDGITILPIADEKSAELAYEAGDVDFTWISLASLANYQASPPADTTIEIYPALSYVWLGMNIDNAVLSDINLRKAIQYAVNVEQIVDAAYFGGAEPSTGIIAPGLVGHREKTLVPAEGDLDKAREYLEKAGGPPSEPLTIDISSESKWKTMAEIIQAQLLQLGIQTEINVQDSGSFNTLGMESEGQRWKNVQLILNRFSMQPDPFYATSWFVSDQVGIWNWERFRNEEFDQLEKKALTEGDPAKRSTMYTRMQDLMEESGAYRFLTHEATPLMYRNTVDAAVRPDGRPLLVEFKPANG</sequence>
<dbReference type="SUPFAM" id="SSF53850">
    <property type="entry name" value="Periplasmic binding protein-like II"/>
    <property type="match status" value="1"/>
</dbReference>
<evidence type="ECO:0000256" key="2">
    <source>
        <dbReference type="ARBA" id="ARBA00005695"/>
    </source>
</evidence>
<dbReference type="PANTHER" id="PTHR30290">
    <property type="entry name" value="PERIPLASMIC BINDING COMPONENT OF ABC TRANSPORTER"/>
    <property type="match status" value="1"/>
</dbReference>
<proteinExistence type="inferred from homology"/>
<dbReference type="RefSeq" id="WP_268880974.1">
    <property type="nucleotide sequence ID" value="NZ_CP114029.1"/>
</dbReference>
<dbReference type="Gene3D" id="3.10.105.10">
    <property type="entry name" value="Dipeptide-binding Protein, Domain 3"/>
    <property type="match status" value="1"/>
</dbReference>
<dbReference type="InterPro" id="IPR000914">
    <property type="entry name" value="SBP_5_dom"/>
</dbReference>
<dbReference type="Pfam" id="PF00496">
    <property type="entry name" value="SBP_bac_5"/>
    <property type="match status" value="1"/>
</dbReference>
<dbReference type="Gene3D" id="3.40.190.10">
    <property type="entry name" value="Periplasmic binding protein-like II"/>
    <property type="match status" value="1"/>
</dbReference>
<dbReference type="Proteomes" id="UP001164020">
    <property type="component" value="Chromosome"/>
</dbReference>
<evidence type="ECO:0000256" key="3">
    <source>
        <dbReference type="ARBA" id="ARBA00022448"/>
    </source>
</evidence>
<dbReference type="EMBL" id="CP114029">
    <property type="protein sequence ID" value="WAP68553.1"/>
    <property type="molecule type" value="Genomic_DNA"/>
</dbReference>
<keyword evidence="3" id="KW-0813">Transport</keyword>
<keyword evidence="7" id="KW-1185">Reference proteome</keyword>
<feature type="domain" description="Solute-binding protein family 5" evidence="5">
    <location>
        <begin position="8"/>
        <end position="334"/>
    </location>
</feature>
<accession>A0ABY7BXW5</accession>
<evidence type="ECO:0000256" key="4">
    <source>
        <dbReference type="ARBA" id="ARBA00022729"/>
    </source>
</evidence>
<dbReference type="PANTHER" id="PTHR30290:SF9">
    <property type="entry name" value="OLIGOPEPTIDE-BINDING PROTEIN APPA"/>
    <property type="match status" value="1"/>
</dbReference>
<dbReference type="InterPro" id="IPR039424">
    <property type="entry name" value="SBP_5"/>
</dbReference>
<comment type="similarity">
    <text evidence="2">Belongs to the bacterial solute-binding protein 5 family.</text>
</comment>
<reference evidence="6" key="1">
    <citation type="submission" date="2022-12" db="EMBL/GenBank/DDBJ databases">
        <title>Jiella pelagia sp. nov., isolated from phosphonate enriched culture of Northwest Pacific surface seawater.</title>
        <authorList>
            <person name="Shin D.Y."/>
            <person name="Hwang C.Y."/>
        </authorList>
    </citation>
    <scope>NUCLEOTIDE SEQUENCE</scope>
    <source>
        <strain evidence="6">HL-NP1</strain>
    </source>
</reference>
<evidence type="ECO:0000313" key="6">
    <source>
        <dbReference type="EMBL" id="WAP68553.1"/>
    </source>
</evidence>
<name>A0ABY7BXW5_9HYPH</name>
<protein>
    <submittedName>
        <fullName evidence="6">ABC transporter substrate-binding protein</fullName>
    </submittedName>
</protein>
<evidence type="ECO:0000313" key="7">
    <source>
        <dbReference type="Proteomes" id="UP001164020"/>
    </source>
</evidence>
<evidence type="ECO:0000256" key="1">
    <source>
        <dbReference type="ARBA" id="ARBA00004418"/>
    </source>
</evidence>
<keyword evidence="4" id="KW-0732">Signal</keyword>
<comment type="subcellular location">
    <subcellularLocation>
        <location evidence="1">Periplasm</location>
    </subcellularLocation>
</comment>
<organism evidence="6 7">
    <name type="scientific">Jiella pelagia</name>
    <dbReference type="NCBI Taxonomy" id="2986949"/>
    <lineage>
        <taxon>Bacteria</taxon>
        <taxon>Pseudomonadati</taxon>
        <taxon>Pseudomonadota</taxon>
        <taxon>Alphaproteobacteria</taxon>
        <taxon>Hyphomicrobiales</taxon>
        <taxon>Aurantimonadaceae</taxon>
        <taxon>Jiella</taxon>
    </lineage>
</organism>